<organism evidence="2 3">
    <name type="scientific">Polaribacter aquimarinus</name>
    <dbReference type="NCBI Taxonomy" id="2100726"/>
    <lineage>
        <taxon>Bacteria</taxon>
        <taxon>Pseudomonadati</taxon>
        <taxon>Bacteroidota</taxon>
        <taxon>Flavobacteriia</taxon>
        <taxon>Flavobacteriales</taxon>
        <taxon>Flavobacteriaceae</taxon>
    </lineage>
</organism>
<dbReference type="EMBL" id="QFFG01000008">
    <property type="protein sequence ID" value="PWG04045.1"/>
    <property type="molecule type" value="Genomic_DNA"/>
</dbReference>
<gene>
    <name evidence="2" type="ORF">DIS07_14740</name>
</gene>
<comment type="caution">
    <text evidence="2">The sequence shown here is derived from an EMBL/GenBank/DDBJ whole genome shotgun (WGS) entry which is preliminary data.</text>
</comment>
<keyword evidence="3" id="KW-1185">Reference proteome</keyword>
<dbReference type="OrthoDB" id="1202623at2"/>
<dbReference type="AlphaFoldDB" id="A0A2U2J6S5"/>
<evidence type="ECO:0000313" key="3">
    <source>
        <dbReference type="Proteomes" id="UP000245670"/>
    </source>
</evidence>
<name>A0A2U2J6S5_9FLAO</name>
<feature type="transmembrane region" description="Helical" evidence="1">
    <location>
        <begin position="7"/>
        <end position="26"/>
    </location>
</feature>
<proteinExistence type="predicted"/>
<keyword evidence="1" id="KW-0812">Transmembrane</keyword>
<keyword evidence="1" id="KW-1133">Transmembrane helix</keyword>
<keyword evidence="1" id="KW-0472">Membrane</keyword>
<dbReference type="Proteomes" id="UP000245670">
    <property type="component" value="Unassembled WGS sequence"/>
</dbReference>
<sequence length="122" mass="14145">MRRKRKLKIGIGILIVGVILWQFGFLTRFNYLTAKIDIWRDSPRIASYGLPSYPCGVPCIGLKEKYGFHESNIGCVVTSPQIRGINAYNAEIEKYLNKRNGKDWREKYQAEMDSLIKNKMLE</sequence>
<evidence type="ECO:0000256" key="1">
    <source>
        <dbReference type="SAM" id="Phobius"/>
    </source>
</evidence>
<accession>A0A2U2J6S5</accession>
<dbReference type="RefSeq" id="WP_109406041.1">
    <property type="nucleotide sequence ID" value="NZ_QFFG01000008.1"/>
</dbReference>
<reference evidence="2 3" key="1">
    <citation type="submission" date="2018-05" db="EMBL/GenBank/DDBJ databases">
        <title>Polaribacter aquimarinus sp. nov., isolated from sediment in a sediment of sea.</title>
        <authorList>
            <person name="Lu D."/>
        </authorList>
    </citation>
    <scope>NUCLEOTIDE SEQUENCE [LARGE SCALE GENOMIC DNA]</scope>
    <source>
        <strain evidence="2 3">ZY113</strain>
    </source>
</reference>
<evidence type="ECO:0000313" key="2">
    <source>
        <dbReference type="EMBL" id="PWG04045.1"/>
    </source>
</evidence>
<protein>
    <submittedName>
        <fullName evidence="2">Uncharacterized protein</fullName>
    </submittedName>
</protein>